<accession>A0ACB9CR79</accession>
<comment type="caution">
    <text evidence="1">The sequence shown here is derived from an EMBL/GenBank/DDBJ whole genome shotgun (WGS) entry which is preliminary data.</text>
</comment>
<reference evidence="1 2" key="2">
    <citation type="journal article" date="2022" name="Mol. Ecol. Resour.">
        <title>The genomes of chicory, endive, great burdock and yacon provide insights into Asteraceae paleo-polyploidization history and plant inulin production.</title>
        <authorList>
            <person name="Fan W."/>
            <person name="Wang S."/>
            <person name="Wang H."/>
            <person name="Wang A."/>
            <person name="Jiang F."/>
            <person name="Liu H."/>
            <person name="Zhao H."/>
            <person name="Xu D."/>
            <person name="Zhang Y."/>
        </authorList>
    </citation>
    <scope>NUCLEOTIDE SEQUENCE [LARGE SCALE GENOMIC DNA]</scope>
    <source>
        <strain evidence="2">cv. Punajuju</strain>
        <tissue evidence="1">Leaves</tissue>
    </source>
</reference>
<keyword evidence="2" id="KW-1185">Reference proteome</keyword>
<proteinExistence type="predicted"/>
<dbReference type="EMBL" id="CM042013">
    <property type="protein sequence ID" value="KAI3736678.1"/>
    <property type="molecule type" value="Genomic_DNA"/>
</dbReference>
<name>A0ACB9CR79_CICIN</name>
<gene>
    <name evidence="1" type="ORF">L2E82_26630</name>
</gene>
<protein>
    <submittedName>
        <fullName evidence="1">Uncharacterized protein</fullName>
    </submittedName>
</protein>
<evidence type="ECO:0000313" key="2">
    <source>
        <dbReference type="Proteomes" id="UP001055811"/>
    </source>
</evidence>
<dbReference type="Proteomes" id="UP001055811">
    <property type="component" value="Linkage Group LG05"/>
</dbReference>
<reference evidence="2" key="1">
    <citation type="journal article" date="2022" name="Mol. Ecol. Resour.">
        <title>The genomes of chicory, endive, great burdock and yacon provide insights into Asteraceae palaeo-polyploidization history and plant inulin production.</title>
        <authorList>
            <person name="Fan W."/>
            <person name="Wang S."/>
            <person name="Wang H."/>
            <person name="Wang A."/>
            <person name="Jiang F."/>
            <person name="Liu H."/>
            <person name="Zhao H."/>
            <person name="Xu D."/>
            <person name="Zhang Y."/>
        </authorList>
    </citation>
    <scope>NUCLEOTIDE SEQUENCE [LARGE SCALE GENOMIC DNA]</scope>
    <source>
        <strain evidence="2">cv. Punajuju</strain>
    </source>
</reference>
<organism evidence="1 2">
    <name type="scientific">Cichorium intybus</name>
    <name type="common">Chicory</name>
    <dbReference type="NCBI Taxonomy" id="13427"/>
    <lineage>
        <taxon>Eukaryota</taxon>
        <taxon>Viridiplantae</taxon>
        <taxon>Streptophyta</taxon>
        <taxon>Embryophyta</taxon>
        <taxon>Tracheophyta</taxon>
        <taxon>Spermatophyta</taxon>
        <taxon>Magnoliopsida</taxon>
        <taxon>eudicotyledons</taxon>
        <taxon>Gunneridae</taxon>
        <taxon>Pentapetalae</taxon>
        <taxon>asterids</taxon>
        <taxon>campanulids</taxon>
        <taxon>Asterales</taxon>
        <taxon>Asteraceae</taxon>
        <taxon>Cichorioideae</taxon>
        <taxon>Cichorieae</taxon>
        <taxon>Cichoriinae</taxon>
        <taxon>Cichorium</taxon>
    </lineage>
</organism>
<evidence type="ECO:0000313" key="1">
    <source>
        <dbReference type="EMBL" id="KAI3736678.1"/>
    </source>
</evidence>
<sequence>MSSAAPLSISAVASLSKKTNPNTSTSSPSSTGFTTLLCHQRIIQCQTTVDIFILMKDTQQRSYPSLLIVAVLDPIQDRYMISASSLIRDRYTIRDYKVLHSGSLDHSLLIRIAYTLIIFLLAQLNISSVNKAEGKVTFHELNLNSFLLIKSKSQEDNTMIIAPLQQSPVSVDYFDIIVLVKGGGMVQDCREDQRWKKIGMVKGCGEKVFLGLQMRVA</sequence>